<name>A0A238BQS8_9BILA</name>
<dbReference type="Proteomes" id="UP000242913">
    <property type="component" value="Unassembled WGS sequence"/>
</dbReference>
<dbReference type="SUPFAM" id="SSF50891">
    <property type="entry name" value="Cyclophilin-like"/>
    <property type="match status" value="1"/>
</dbReference>
<dbReference type="EMBL" id="KZ270023">
    <property type="protein sequence ID" value="OZC07739.1"/>
    <property type="molecule type" value="Genomic_DNA"/>
</dbReference>
<protein>
    <recommendedName>
        <fullName evidence="1">PPIase cyclophilin-type domain-containing protein</fullName>
    </recommendedName>
</protein>
<dbReference type="Gene3D" id="2.40.100.10">
    <property type="entry name" value="Cyclophilin-like"/>
    <property type="match status" value="1"/>
</dbReference>
<sequence length="125" mass="14444">MQKISINLYENNSGDIDIELWSKKYPLSCRNFIQLRMECCYKNYDISSGGFVTGADEGNSSIHTASFQILLPTQQTFFQNQFHRRLKCIYRCPVGIANGNTENMMEILQNFIVLIFVKSNNARMI</sequence>
<organism evidence="2 3">
    <name type="scientific">Onchocerca flexuosa</name>
    <dbReference type="NCBI Taxonomy" id="387005"/>
    <lineage>
        <taxon>Eukaryota</taxon>
        <taxon>Metazoa</taxon>
        <taxon>Ecdysozoa</taxon>
        <taxon>Nematoda</taxon>
        <taxon>Chromadorea</taxon>
        <taxon>Rhabditida</taxon>
        <taxon>Spirurina</taxon>
        <taxon>Spiruromorpha</taxon>
        <taxon>Filarioidea</taxon>
        <taxon>Onchocercidae</taxon>
        <taxon>Onchocerca</taxon>
    </lineage>
</organism>
<evidence type="ECO:0000259" key="1">
    <source>
        <dbReference type="Pfam" id="PF00160"/>
    </source>
</evidence>
<proteinExistence type="predicted"/>
<dbReference type="GO" id="GO:0003755">
    <property type="term" value="F:peptidyl-prolyl cis-trans isomerase activity"/>
    <property type="evidence" value="ECO:0007669"/>
    <property type="project" value="InterPro"/>
</dbReference>
<dbReference type="OrthoDB" id="442970at2759"/>
<evidence type="ECO:0000313" key="2">
    <source>
        <dbReference type="EMBL" id="OZC07739.1"/>
    </source>
</evidence>
<feature type="domain" description="PPIase cyclophilin-type" evidence="1">
    <location>
        <begin position="10"/>
        <end position="44"/>
    </location>
</feature>
<keyword evidence="3" id="KW-1185">Reference proteome</keyword>
<reference evidence="2 3" key="1">
    <citation type="submission" date="2015-12" db="EMBL/GenBank/DDBJ databases">
        <title>Draft genome of the nematode, Onchocerca flexuosa.</title>
        <authorList>
            <person name="Mitreva M."/>
        </authorList>
    </citation>
    <scope>NUCLEOTIDE SEQUENCE [LARGE SCALE GENOMIC DNA]</scope>
    <source>
        <strain evidence="2">Red Deer</strain>
    </source>
</reference>
<evidence type="ECO:0000313" key="3">
    <source>
        <dbReference type="Proteomes" id="UP000242913"/>
    </source>
</evidence>
<accession>A0A238BQS8</accession>
<gene>
    <name evidence="2" type="ORF">X798_05218</name>
</gene>
<dbReference type="InterPro" id="IPR029000">
    <property type="entry name" value="Cyclophilin-like_dom_sf"/>
</dbReference>
<dbReference type="InterPro" id="IPR002130">
    <property type="entry name" value="Cyclophilin-type_PPIase_dom"/>
</dbReference>
<dbReference type="AlphaFoldDB" id="A0A238BQS8"/>
<dbReference type="Pfam" id="PF00160">
    <property type="entry name" value="Pro_isomerase"/>
    <property type="match status" value="1"/>
</dbReference>